<reference evidence="7 8" key="1">
    <citation type="submission" date="2016-03" db="EMBL/GenBank/DDBJ databases">
        <authorList>
            <person name="Devillers H."/>
        </authorList>
    </citation>
    <scope>NUCLEOTIDE SEQUENCE [LARGE SCALE GENOMIC DNA]</scope>
    <source>
        <strain evidence="7">CBS 6772</strain>
    </source>
</reference>
<dbReference type="InterPro" id="IPR000326">
    <property type="entry name" value="PAP2/HPO"/>
</dbReference>
<dbReference type="PANTHER" id="PTHR31310:SF11">
    <property type="entry name" value="INOSITOL PHOSPHORYLCERAMIDE SYNTHASE CATALYTIC SUBUNIT AUR1"/>
    <property type="match status" value="1"/>
</dbReference>
<dbReference type="GO" id="GO:0070916">
    <property type="term" value="C:inositol phosphoceramide synthase complex"/>
    <property type="evidence" value="ECO:0007669"/>
    <property type="project" value="TreeGrafter"/>
</dbReference>
<gene>
    <name evidence="7" type="ORF">LAFE_0H13872G</name>
</gene>
<feature type="domain" description="Phosphatidic acid phosphatase type 2/haloperoxidase" evidence="6">
    <location>
        <begin position="177"/>
        <end position="314"/>
    </location>
</feature>
<dbReference type="OrthoDB" id="5784at2759"/>
<evidence type="ECO:0000256" key="3">
    <source>
        <dbReference type="ARBA" id="ARBA00022989"/>
    </source>
</evidence>
<protein>
    <submittedName>
        <fullName evidence="7">LAFE_0H13872g1_1</fullName>
    </submittedName>
</protein>
<dbReference type="GO" id="GO:0030148">
    <property type="term" value="P:sphingolipid biosynthetic process"/>
    <property type="evidence" value="ECO:0007669"/>
    <property type="project" value="TreeGrafter"/>
</dbReference>
<proteinExistence type="predicted"/>
<evidence type="ECO:0000313" key="7">
    <source>
        <dbReference type="EMBL" id="SCW04454.1"/>
    </source>
</evidence>
<dbReference type="AlphaFoldDB" id="A0A1G4MKR3"/>
<evidence type="ECO:0000256" key="5">
    <source>
        <dbReference type="SAM" id="Phobius"/>
    </source>
</evidence>
<feature type="transmembrane region" description="Helical" evidence="5">
    <location>
        <begin position="147"/>
        <end position="172"/>
    </location>
</feature>
<dbReference type="Pfam" id="PF14378">
    <property type="entry name" value="PAP2_3"/>
    <property type="match status" value="1"/>
</dbReference>
<organism evidence="7 8">
    <name type="scientific">Lachancea fermentati</name>
    <name type="common">Zygosaccharomyces fermentati</name>
    <dbReference type="NCBI Taxonomy" id="4955"/>
    <lineage>
        <taxon>Eukaryota</taxon>
        <taxon>Fungi</taxon>
        <taxon>Dikarya</taxon>
        <taxon>Ascomycota</taxon>
        <taxon>Saccharomycotina</taxon>
        <taxon>Saccharomycetes</taxon>
        <taxon>Saccharomycetales</taxon>
        <taxon>Saccharomycetaceae</taxon>
        <taxon>Lachancea</taxon>
    </lineage>
</organism>
<dbReference type="PANTHER" id="PTHR31310">
    <property type="match status" value="1"/>
</dbReference>
<evidence type="ECO:0000259" key="6">
    <source>
        <dbReference type="SMART" id="SM00014"/>
    </source>
</evidence>
<evidence type="ECO:0000313" key="8">
    <source>
        <dbReference type="Proteomes" id="UP000190831"/>
    </source>
</evidence>
<dbReference type="SUPFAM" id="SSF48317">
    <property type="entry name" value="Acid phosphatase/Vanadium-dependent haloperoxidase"/>
    <property type="match status" value="1"/>
</dbReference>
<keyword evidence="2 5" id="KW-0812">Transmembrane</keyword>
<dbReference type="EMBL" id="LT598491">
    <property type="protein sequence ID" value="SCW04454.1"/>
    <property type="molecule type" value="Genomic_DNA"/>
</dbReference>
<accession>A0A1G4MKR3</accession>
<sequence length="415" mass="46966">MSELFKKWFLSKRPAGSRVANLETSFDVNITLRKLKRYRPAVSDLCHYGFLGSVLLFVFIVNPLPWIFKIALYFFVGTLFMLPATSQFFFNALPILTWLALYFTSSSFSVDYRPPITVQVLPAIETILYGDNLSDILATSENKAMDLIFWLPYGIFHFGAPFVVAAILFLCGPPTILRGYAFAFGYMNLFGVMMQNLFPAAPPWYKNLYGLSPANYSMKGSPGGLARIDEYFGINLYTSGFSNSAVIFGAFPSLHSGCATMEALFFSYVFPKLRPLFIFYVCWLWWSTMYLTHHYFVDLMAGSVLSYVIFQYTKIFHLPVADGSMYSRWGYGEVVKFNLYQADPLSVSPNDIESLQAPLTLETDFELNSMNNSASPSIFDNSRSVSRSSGTSNTSLDIQEEVFSSPRLNNKQRID</sequence>
<feature type="transmembrane region" description="Helical" evidence="5">
    <location>
        <begin position="89"/>
        <end position="108"/>
    </location>
</feature>
<dbReference type="Gene3D" id="1.20.144.10">
    <property type="entry name" value="Phosphatidic acid phosphatase type 2/haloperoxidase"/>
    <property type="match status" value="1"/>
</dbReference>
<keyword evidence="4 5" id="KW-0472">Membrane</keyword>
<dbReference type="CDD" id="cd03386">
    <property type="entry name" value="PAP2_Aur1_like"/>
    <property type="match status" value="1"/>
</dbReference>
<evidence type="ECO:0000256" key="4">
    <source>
        <dbReference type="ARBA" id="ARBA00023136"/>
    </source>
</evidence>
<name>A0A1G4MKR3_LACFM</name>
<dbReference type="InterPro" id="IPR026841">
    <property type="entry name" value="Aur1/Ipt1"/>
</dbReference>
<evidence type="ECO:0000256" key="2">
    <source>
        <dbReference type="ARBA" id="ARBA00022692"/>
    </source>
</evidence>
<dbReference type="OMA" id="WSIYDAQ"/>
<evidence type="ECO:0000256" key="1">
    <source>
        <dbReference type="ARBA" id="ARBA00004141"/>
    </source>
</evidence>
<dbReference type="InterPro" id="IPR052185">
    <property type="entry name" value="IPC_Synthase-Related"/>
</dbReference>
<dbReference type="Proteomes" id="UP000190831">
    <property type="component" value="Chromosome H"/>
</dbReference>
<feature type="transmembrane region" description="Helical" evidence="5">
    <location>
        <begin position="263"/>
        <end position="286"/>
    </location>
</feature>
<dbReference type="SMART" id="SM00014">
    <property type="entry name" value="acidPPc"/>
    <property type="match status" value="1"/>
</dbReference>
<dbReference type="InterPro" id="IPR036938">
    <property type="entry name" value="PAP2/HPO_sf"/>
</dbReference>
<keyword evidence="3 5" id="KW-1133">Transmembrane helix</keyword>
<dbReference type="GO" id="GO:0006676">
    <property type="term" value="P:mannosyl diphosphorylinositol ceramide metabolic process"/>
    <property type="evidence" value="ECO:0007669"/>
    <property type="project" value="TreeGrafter"/>
</dbReference>
<keyword evidence="8" id="KW-1185">Reference proteome</keyword>
<comment type="subcellular location">
    <subcellularLocation>
        <location evidence="1">Membrane</location>
        <topology evidence="1">Multi-pass membrane protein</topology>
    </subcellularLocation>
</comment>
<dbReference type="GO" id="GO:0016020">
    <property type="term" value="C:membrane"/>
    <property type="evidence" value="ECO:0007669"/>
    <property type="project" value="UniProtKB-SubCell"/>
</dbReference>
<dbReference type="STRING" id="4955.A0A1G4MKR3"/>
<feature type="transmembrane region" description="Helical" evidence="5">
    <location>
        <begin position="179"/>
        <end position="198"/>
    </location>
</feature>